<feature type="non-terminal residue" evidence="5">
    <location>
        <position position="1"/>
    </location>
</feature>
<dbReference type="SUPFAM" id="SSF49503">
    <property type="entry name" value="Cupredoxins"/>
    <property type="match status" value="2"/>
</dbReference>
<dbReference type="InterPro" id="IPR033138">
    <property type="entry name" value="Cu_oxidase_CS"/>
</dbReference>
<dbReference type="Pfam" id="PF07731">
    <property type="entry name" value="Cu-oxidase_2"/>
    <property type="match status" value="1"/>
</dbReference>
<proteinExistence type="predicted"/>
<evidence type="ECO:0000259" key="3">
    <source>
        <dbReference type="Pfam" id="PF00394"/>
    </source>
</evidence>
<evidence type="ECO:0008006" key="6">
    <source>
        <dbReference type="Google" id="ProtNLM"/>
    </source>
</evidence>
<dbReference type="InterPro" id="IPR045087">
    <property type="entry name" value="Cu-oxidase_fam"/>
</dbReference>
<dbReference type="InterPro" id="IPR008972">
    <property type="entry name" value="Cupredoxin"/>
</dbReference>
<evidence type="ECO:0000313" key="5">
    <source>
        <dbReference type="EMBL" id="SVD78989.1"/>
    </source>
</evidence>
<dbReference type="InterPro" id="IPR011706">
    <property type="entry name" value="Cu-oxidase_C"/>
</dbReference>
<evidence type="ECO:0000256" key="2">
    <source>
        <dbReference type="ARBA" id="ARBA00023002"/>
    </source>
</evidence>
<dbReference type="PANTHER" id="PTHR11709">
    <property type="entry name" value="MULTI-COPPER OXIDASE"/>
    <property type="match status" value="1"/>
</dbReference>
<dbReference type="InterPro" id="IPR002355">
    <property type="entry name" value="Cu_oxidase_Cu_BS"/>
</dbReference>
<evidence type="ECO:0000259" key="4">
    <source>
        <dbReference type="Pfam" id="PF07731"/>
    </source>
</evidence>
<dbReference type="AlphaFoldDB" id="A0A382Y7J2"/>
<feature type="domain" description="Plastocyanin-like" evidence="3">
    <location>
        <begin position="4"/>
        <end position="76"/>
    </location>
</feature>
<dbReference type="Pfam" id="PF00394">
    <property type="entry name" value="Cu-oxidase"/>
    <property type="match status" value="1"/>
</dbReference>
<sequence>PSYRLKDNSRVRLRLINAANARVFDLKFTSVKPRTIALDGYPVNPFESPDLTIGPSQRVDVILDLSGKSPEFALQIITRTRPINIARFLLDKSLGQGGGALNEELITPIRPQPPKASSTSLKIPVHMQGGAMGNLKSAKLNGIMTPLRDLAQKHRKVWAFNGAVGGYDHMLGTARRGQFVILDIQNDTRWPHAMHLHGHHFWVNSRLNPVKDPLSKRDTYLMQPGENAEFRFVADNPGLWLFHCHMLEHHAAGMGAVIQVT</sequence>
<dbReference type="InterPro" id="IPR001117">
    <property type="entry name" value="Cu-oxidase_2nd"/>
</dbReference>
<evidence type="ECO:0000256" key="1">
    <source>
        <dbReference type="ARBA" id="ARBA00022723"/>
    </source>
</evidence>
<feature type="domain" description="Plastocyanin-like" evidence="4">
    <location>
        <begin position="153"/>
        <end position="260"/>
    </location>
</feature>
<reference evidence="5" key="1">
    <citation type="submission" date="2018-05" db="EMBL/GenBank/DDBJ databases">
        <authorList>
            <person name="Lanie J.A."/>
            <person name="Ng W.-L."/>
            <person name="Kazmierczak K.M."/>
            <person name="Andrzejewski T.M."/>
            <person name="Davidsen T.M."/>
            <person name="Wayne K.J."/>
            <person name="Tettelin H."/>
            <person name="Glass J.I."/>
            <person name="Rusch D."/>
            <person name="Podicherti R."/>
            <person name="Tsui H.-C.T."/>
            <person name="Winkler M.E."/>
        </authorList>
    </citation>
    <scope>NUCLEOTIDE SEQUENCE</scope>
</reference>
<dbReference type="EMBL" id="UINC01173407">
    <property type="protein sequence ID" value="SVD78989.1"/>
    <property type="molecule type" value="Genomic_DNA"/>
</dbReference>
<gene>
    <name evidence="5" type="ORF">METZ01_LOCUS431843</name>
</gene>
<dbReference type="GO" id="GO:0005507">
    <property type="term" value="F:copper ion binding"/>
    <property type="evidence" value="ECO:0007669"/>
    <property type="project" value="InterPro"/>
</dbReference>
<keyword evidence="1" id="KW-0479">Metal-binding</keyword>
<keyword evidence="2" id="KW-0560">Oxidoreductase</keyword>
<dbReference type="Gene3D" id="2.60.40.420">
    <property type="entry name" value="Cupredoxins - blue copper proteins"/>
    <property type="match status" value="2"/>
</dbReference>
<protein>
    <recommendedName>
        <fullName evidence="6">Plastocyanin-like domain-containing protein</fullName>
    </recommendedName>
</protein>
<dbReference type="PROSITE" id="PS00080">
    <property type="entry name" value="MULTICOPPER_OXIDASE2"/>
    <property type="match status" value="1"/>
</dbReference>
<accession>A0A382Y7J2</accession>
<dbReference type="PROSITE" id="PS00079">
    <property type="entry name" value="MULTICOPPER_OXIDASE1"/>
    <property type="match status" value="1"/>
</dbReference>
<name>A0A382Y7J2_9ZZZZ</name>
<organism evidence="5">
    <name type="scientific">marine metagenome</name>
    <dbReference type="NCBI Taxonomy" id="408172"/>
    <lineage>
        <taxon>unclassified sequences</taxon>
        <taxon>metagenomes</taxon>
        <taxon>ecological metagenomes</taxon>
    </lineage>
</organism>
<dbReference type="GO" id="GO:0016491">
    <property type="term" value="F:oxidoreductase activity"/>
    <property type="evidence" value="ECO:0007669"/>
    <property type="project" value="UniProtKB-KW"/>
</dbReference>